<evidence type="ECO:0000259" key="8">
    <source>
        <dbReference type="PROSITE" id="PS50190"/>
    </source>
</evidence>
<dbReference type="GeneID" id="102807480"/>
<feature type="region of interest" description="Disordered" evidence="7">
    <location>
        <begin position="1035"/>
        <end position="1068"/>
    </location>
</feature>
<keyword evidence="5 6" id="KW-0175">Coiled coil</keyword>
<evidence type="ECO:0000313" key="9">
    <source>
        <dbReference type="Proteomes" id="UP000694865"/>
    </source>
</evidence>
<dbReference type="Pfam" id="PF16453">
    <property type="entry name" value="IQ_SEC7_PH"/>
    <property type="match status" value="1"/>
</dbReference>
<dbReference type="Pfam" id="PF01369">
    <property type="entry name" value="Sec7"/>
    <property type="match status" value="1"/>
</dbReference>
<feature type="compositionally biased region" description="Low complexity" evidence="7">
    <location>
        <begin position="556"/>
        <end position="565"/>
    </location>
</feature>
<dbReference type="PROSITE" id="PS50190">
    <property type="entry name" value="SEC7"/>
    <property type="match status" value="1"/>
</dbReference>
<dbReference type="PANTHER" id="PTHR10663:SF342">
    <property type="entry name" value="FI21420P1"/>
    <property type="match status" value="1"/>
</dbReference>
<name>A0ABM0M7J7_SACKO</name>
<feature type="coiled-coil region" evidence="6">
    <location>
        <begin position="30"/>
        <end position="64"/>
    </location>
</feature>
<feature type="compositionally biased region" description="Polar residues" evidence="7">
    <location>
        <begin position="280"/>
        <end position="291"/>
    </location>
</feature>
<dbReference type="PROSITE" id="PS50096">
    <property type="entry name" value="IQ"/>
    <property type="match status" value="1"/>
</dbReference>
<dbReference type="RefSeq" id="XP_006815988.1">
    <property type="nucleotide sequence ID" value="XM_006815925.1"/>
</dbReference>
<dbReference type="SUPFAM" id="SSF48425">
    <property type="entry name" value="Sec7 domain"/>
    <property type="match status" value="1"/>
</dbReference>
<feature type="region of interest" description="Disordered" evidence="7">
    <location>
        <begin position="556"/>
        <end position="575"/>
    </location>
</feature>
<feature type="compositionally biased region" description="Polar residues" evidence="7">
    <location>
        <begin position="386"/>
        <end position="401"/>
    </location>
</feature>
<dbReference type="SMART" id="SM00222">
    <property type="entry name" value="Sec7"/>
    <property type="match status" value="1"/>
</dbReference>
<dbReference type="SUPFAM" id="SSF50729">
    <property type="entry name" value="PH domain-like"/>
    <property type="match status" value="1"/>
</dbReference>
<dbReference type="PANTHER" id="PTHR10663">
    <property type="entry name" value="GUANYL-NUCLEOTIDE EXCHANGE FACTOR"/>
    <property type="match status" value="1"/>
</dbReference>
<feature type="region of interest" description="Disordered" evidence="7">
    <location>
        <begin position="73"/>
        <end position="122"/>
    </location>
</feature>
<evidence type="ECO:0000313" key="10">
    <source>
        <dbReference type="RefSeq" id="XP_006815988.1"/>
    </source>
</evidence>
<dbReference type="InterPro" id="IPR023394">
    <property type="entry name" value="Sec7_C_sf"/>
</dbReference>
<feature type="region of interest" description="Disordered" evidence="7">
    <location>
        <begin position="518"/>
        <end position="542"/>
    </location>
</feature>
<comment type="subcellular location">
    <subcellularLocation>
        <location evidence="1">Cytoplasm</location>
    </subcellularLocation>
</comment>
<dbReference type="InterPro" id="IPR011993">
    <property type="entry name" value="PH-like_dom_sf"/>
</dbReference>
<keyword evidence="9" id="KW-1185">Reference proteome</keyword>
<gene>
    <name evidence="10" type="primary">LOC102807480</name>
</gene>
<keyword evidence="4" id="KW-0597">Phosphoprotein</keyword>
<evidence type="ECO:0000256" key="3">
    <source>
        <dbReference type="ARBA" id="ARBA00022490"/>
    </source>
</evidence>
<dbReference type="InterPro" id="IPR000904">
    <property type="entry name" value="Sec7_dom"/>
</dbReference>
<proteinExistence type="inferred from homology"/>
<dbReference type="Gene3D" id="1.10.1000.11">
    <property type="entry name" value="Arf Nucleotide-binding Site Opener,domain 2"/>
    <property type="match status" value="1"/>
</dbReference>
<feature type="domain" description="SEC7" evidence="8">
    <location>
        <begin position="642"/>
        <end position="835"/>
    </location>
</feature>
<dbReference type="Gene3D" id="1.10.220.20">
    <property type="match status" value="1"/>
</dbReference>
<comment type="similarity">
    <text evidence="2">Belongs to the BRAG family.</text>
</comment>
<dbReference type="Proteomes" id="UP000694865">
    <property type="component" value="Unplaced"/>
</dbReference>
<feature type="region of interest" description="Disordered" evidence="7">
    <location>
        <begin position="280"/>
        <end position="307"/>
    </location>
</feature>
<sequence>MAEVPIDNSTKSFTLLCDMRDIIKDQAKTIKSQTFQIELLELQVEKYRKERDDLREQLDELTKHFLKVEDFPYTSQDSHDSTDSTFENSAQRSESVPLDNSPSTSLTRSDSGRFNSPTSSELKKIRSLKREKSIRQRREDDVLIKRSRAYSNAYELSSDLQNKQVEMLQKKYGGRLITKRAATKIQEAFRQYSMTKNFEKIRSAKSENRMSRRFTKFKDSPEWNKMFSKCVVSLDFEPGESTDERFNKSVDIGEVALVNKCLAELTESVKHDIVEDSAKTSIPSLNESNELSPEHKPMSLPCSPEHKPEIRVTDHDVITETKQDLDKSHLSSGQEKQNAESQKPNIEDNLDSKRGFTLVYTIHLHDESSEEQTIEREPEDVKTTHKSVQSVPIDPQSVSTDMESITKDIPSEATKHHDLSVESSPETKQVQNVSCEVPSVVVATPEGKKTVIEGVDNKKATPERTSVPPAKTSSKKKRRTREEEDFMKPQKAVVRVIGSQEQVGSPVWRRKMLDSTSSVSSGAISGVSTGMSSGSGSNRSSICSISSTSTIASVKSDISTSSSNSDKPAKISNGVAKPMDKCESFESLSTDGSCQSICNESFQGSSDSISLMSESISVSEVEAVHGRKLSPAPSISHTNVTLMPLTEERKRRYRVGLNLFNKKPEKGMKFLIDNKFLENSPPAVAKFLLTAKGVSKQMIGEYLGNLQKQFNMEVLDCYVDDIDLIGMPIDEALRKFQTYYRMPGEAQKIERLMEAFGQRYCMCNPQFVSRFNNPDTVFILAFAIIMLNTDQHNPNVKPERKMKLEDFVKNLRDIDNGDDVDRELLVGIYERIRRSEFQPGVDHVTQVRKLEESIVGNKPILAEPNRRLVCYVRLFEVYDPTKKDKLHQREIFLFNDMIVITKILSKRKTAITYNYKKSFPLHGITVLLFESQYYQYGVRLAKSEKILINFSAQSEEDRARFVSDLKEAVLEMHEMEDLRIGAELQKQTLTLKRSLGSGSDSGVGLDTDSIANGDLRDSMDSLTVTDRSNSLKRSALSNSLMDLKDTSGKKGRRDSAGSLDSGMVSSDL</sequence>
<organism evidence="9 10">
    <name type="scientific">Saccoglossus kowalevskii</name>
    <name type="common">Acorn worm</name>
    <dbReference type="NCBI Taxonomy" id="10224"/>
    <lineage>
        <taxon>Eukaryota</taxon>
        <taxon>Metazoa</taxon>
        <taxon>Hemichordata</taxon>
        <taxon>Enteropneusta</taxon>
        <taxon>Harrimaniidae</taxon>
        <taxon>Saccoglossus</taxon>
    </lineage>
</organism>
<dbReference type="InterPro" id="IPR033742">
    <property type="entry name" value="IQSEC_PH"/>
</dbReference>
<evidence type="ECO:0000256" key="1">
    <source>
        <dbReference type="ARBA" id="ARBA00004496"/>
    </source>
</evidence>
<feature type="region of interest" description="Disordered" evidence="7">
    <location>
        <begin position="322"/>
        <end position="352"/>
    </location>
</feature>
<protein>
    <submittedName>
        <fullName evidence="10">IQ motif and SEC7 domain-containing protein 2-like</fullName>
    </submittedName>
</protein>
<evidence type="ECO:0000256" key="7">
    <source>
        <dbReference type="SAM" id="MobiDB-lite"/>
    </source>
</evidence>
<accession>A0ABM0M7J7</accession>
<dbReference type="CDD" id="cd00171">
    <property type="entry name" value="Sec7"/>
    <property type="match status" value="1"/>
</dbReference>
<feature type="compositionally biased region" description="Basic and acidic residues" evidence="7">
    <location>
        <begin position="366"/>
        <end position="383"/>
    </location>
</feature>
<dbReference type="CDD" id="cd13318">
    <property type="entry name" value="PH_IQSEC"/>
    <property type="match status" value="1"/>
</dbReference>
<evidence type="ECO:0000256" key="2">
    <source>
        <dbReference type="ARBA" id="ARBA00006248"/>
    </source>
</evidence>
<evidence type="ECO:0000256" key="6">
    <source>
        <dbReference type="SAM" id="Coils"/>
    </source>
</evidence>
<feature type="compositionally biased region" description="Polar residues" evidence="7">
    <location>
        <begin position="330"/>
        <end position="344"/>
    </location>
</feature>
<dbReference type="Gene3D" id="2.30.29.30">
    <property type="entry name" value="Pleckstrin-homology domain (PH domain)/Phosphotyrosine-binding domain (PTB)"/>
    <property type="match status" value="1"/>
</dbReference>
<reference evidence="10" key="1">
    <citation type="submission" date="2025-08" db="UniProtKB">
        <authorList>
            <consortium name="RefSeq"/>
        </authorList>
    </citation>
    <scope>IDENTIFICATION</scope>
    <source>
        <tissue evidence="10">Testes</tissue>
    </source>
</reference>
<evidence type="ECO:0000256" key="4">
    <source>
        <dbReference type="ARBA" id="ARBA00022553"/>
    </source>
</evidence>
<evidence type="ECO:0000256" key="5">
    <source>
        <dbReference type="ARBA" id="ARBA00023054"/>
    </source>
</evidence>
<feature type="region of interest" description="Disordered" evidence="7">
    <location>
        <begin position="455"/>
        <end position="488"/>
    </location>
</feature>
<dbReference type="InterPro" id="IPR035999">
    <property type="entry name" value="Sec7_dom_sf"/>
</dbReference>
<feature type="region of interest" description="Disordered" evidence="7">
    <location>
        <begin position="366"/>
        <end position="401"/>
    </location>
</feature>
<keyword evidence="3" id="KW-0963">Cytoplasm</keyword>
<feature type="compositionally biased region" description="Polar residues" evidence="7">
    <location>
        <begin position="86"/>
        <end position="120"/>
    </location>
</feature>